<keyword evidence="1 2" id="KW-0597">Phosphoprotein</keyword>
<dbReference type="PANTHER" id="PTHR44591">
    <property type="entry name" value="STRESS RESPONSE REGULATOR PROTEIN 1"/>
    <property type="match status" value="1"/>
</dbReference>
<proteinExistence type="predicted"/>
<evidence type="ECO:0000256" key="2">
    <source>
        <dbReference type="PROSITE-ProRule" id="PRU00169"/>
    </source>
</evidence>
<feature type="modified residue" description="4-aspartylphosphate" evidence="2">
    <location>
        <position position="58"/>
    </location>
</feature>
<dbReference type="GO" id="GO:0000160">
    <property type="term" value="P:phosphorelay signal transduction system"/>
    <property type="evidence" value="ECO:0007669"/>
    <property type="project" value="InterPro"/>
</dbReference>
<evidence type="ECO:0000313" key="4">
    <source>
        <dbReference type="EMBL" id="SON54010.1"/>
    </source>
</evidence>
<gene>
    <name evidence="4" type="primary">tdiR_1</name>
    <name evidence="4" type="ORF">HDIA_0469</name>
</gene>
<evidence type="ECO:0000259" key="3">
    <source>
        <dbReference type="PROSITE" id="PS50110"/>
    </source>
</evidence>
<dbReference type="EMBL" id="LT960614">
    <property type="protein sequence ID" value="SON54010.1"/>
    <property type="molecule type" value="Genomic_DNA"/>
</dbReference>
<dbReference type="InterPro" id="IPR050595">
    <property type="entry name" value="Bact_response_regulator"/>
</dbReference>
<accession>A0A2C9D182</accession>
<dbReference type="SUPFAM" id="SSF52172">
    <property type="entry name" value="CheY-like"/>
    <property type="match status" value="1"/>
</dbReference>
<feature type="domain" description="Response regulatory" evidence="3">
    <location>
        <begin position="9"/>
        <end position="121"/>
    </location>
</feature>
<sequence>MSALETHSIIAIIDDEESVRRGTSSLLRSFGFKVRTFVSAEEFLACDCARAFACIVSDVHMEGMSGLDLHALLRSRNIDTPLIFITAFADEVIGRRLGGDVEVLQKPFQAEALLSWIRQTLS</sequence>
<dbReference type="Proteomes" id="UP000223606">
    <property type="component" value="Chromosome 1"/>
</dbReference>
<name>A0A2C9D182_9HYPH</name>
<reference evidence="5" key="1">
    <citation type="submission" date="2017-09" db="EMBL/GenBank/DDBJ databases">
        <title>Genome sequence of Nannocystis excedens DSM 71.</title>
        <authorList>
            <person name="Blom J."/>
        </authorList>
    </citation>
    <scope>NUCLEOTIDE SEQUENCE [LARGE SCALE GENOMIC DNA]</scope>
    <source>
        <strain evidence="5">type strain: E19</strain>
    </source>
</reference>
<dbReference type="AlphaFoldDB" id="A0A2C9D182"/>
<protein>
    <submittedName>
        <fullName evidence="4">Transcriptional regulatory protein TdiR</fullName>
    </submittedName>
</protein>
<dbReference type="KEGG" id="hdi:HDIA_0469"/>
<dbReference type="InterPro" id="IPR011006">
    <property type="entry name" value="CheY-like_superfamily"/>
</dbReference>
<evidence type="ECO:0000256" key="1">
    <source>
        <dbReference type="ARBA" id="ARBA00022553"/>
    </source>
</evidence>
<keyword evidence="5" id="KW-1185">Reference proteome</keyword>
<evidence type="ECO:0000313" key="5">
    <source>
        <dbReference type="Proteomes" id="UP000223606"/>
    </source>
</evidence>
<dbReference type="Pfam" id="PF00072">
    <property type="entry name" value="Response_reg"/>
    <property type="match status" value="1"/>
</dbReference>
<dbReference type="OrthoDB" id="9782655at2"/>
<dbReference type="PANTHER" id="PTHR44591:SF25">
    <property type="entry name" value="CHEMOTAXIS TWO-COMPONENT RESPONSE REGULATOR"/>
    <property type="match status" value="1"/>
</dbReference>
<dbReference type="InterPro" id="IPR001789">
    <property type="entry name" value="Sig_transdc_resp-reg_receiver"/>
</dbReference>
<organism evidence="4 5">
    <name type="scientific">Hartmannibacter diazotrophicus</name>
    <dbReference type="NCBI Taxonomy" id="1482074"/>
    <lineage>
        <taxon>Bacteria</taxon>
        <taxon>Pseudomonadati</taxon>
        <taxon>Pseudomonadota</taxon>
        <taxon>Alphaproteobacteria</taxon>
        <taxon>Hyphomicrobiales</taxon>
        <taxon>Pleomorphomonadaceae</taxon>
        <taxon>Hartmannibacter</taxon>
    </lineage>
</organism>
<dbReference type="Gene3D" id="3.40.50.2300">
    <property type="match status" value="1"/>
</dbReference>
<dbReference type="SMART" id="SM00448">
    <property type="entry name" value="REC"/>
    <property type="match status" value="1"/>
</dbReference>
<dbReference type="PROSITE" id="PS50110">
    <property type="entry name" value="RESPONSE_REGULATORY"/>
    <property type="match status" value="1"/>
</dbReference>
<dbReference type="RefSeq" id="WP_099553998.1">
    <property type="nucleotide sequence ID" value="NZ_LT960614.1"/>
</dbReference>